<dbReference type="SUPFAM" id="SSF52047">
    <property type="entry name" value="RNI-like"/>
    <property type="match status" value="1"/>
</dbReference>
<feature type="region of interest" description="Disordered" evidence="1">
    <location>
        <begin position="204"/>
        <end position="230"/>
    </location>
</feature>
<dbReference type="AlphaFoldDB" id="A0A9P8BSI0"/>
<dbReference type="OrthoDB" id="2486907at2759"/>
<organism evidence="3 4">
    <name type="scientific">Linnemannia hyalina</name>
    <dbReference type="NCBI Taxonomy" id="64524"/>
    <lineage>
        <taxon>Eukaryota</taxon>
        <taxon>Fungi</taxon>
        <taxon>Fungi incertae sedis</taxon>
        <taxon>Mucoromycota</taxon>
        <taxon>Mortierellomycotina</taxon>
        <taxon>Mortierellomycetes</taxon>
        <taxon>Mortierellales</taxon>
        <taxon>Mortierellaceae</taxon>
        <taxon>Linnemannia</taxon>
    </lineage>
</organism>
<dbReference type="InterPro" id="IPR032675">
    <property type="entry name" value="LRR_dom_sf"/>
</dbReference>
<evidence type="ECO:0000256" key="1">
    <source>
        <dbReference type="SAM" id="MobiDB-lite"/>
    </source>
</evidence>
<dbReference type="EMBL" id="JAHRHY010000015">
    <property type="protein sequence ID" value="KAG9063926.1"/>
    <property type="molecule type" value="Genomic_DNA"/>
</dbReference>
<gene>
    <name evidence="2" type="ORF">KI688_004040</name>
    <name evidence="3" type="ORF">KI688_004041</name>
</gene>
<accession>A0A9P8BSI0</accession>
<name>A0A9P8BSI0_9FUNG</name>
<feature type="compositionally biased region" description="Acidic residues" evidence="1">
    <location>
        <begin position="208"/>
        <end position="230"/>
    </location>
</feature>
<dbReference type="Proteomes" id="UP000707451">
    <property type="component" value="Unassembled WGS sequence"/>
</dbReference>
<reference evidence="3" key="1">
    <citation type="submission" date="2021-06" db="EMBL/GenBank/DDBJ databases">
        <title>Genome Sequence of Mortierella hyaline Strain SCG-10, a Cold-Adapted, Nitrate-Reducing Fungus Isolated from Soil in Minnesota, USA.</title>
        <authorList>
            <person name="Aldossari N."/>
        </authorList>
    </citation>
    <scope>NUCLEOTIDE SEQUENCE</scope>
    <source>
        <strain evidence="3">SCG-10</strain>
    </source>
</reference>
<evidence type="ECO:0000313" key="4">
    <source>
        <dbReference type="Proteomes" id="UP000707451"/>
    </source>
</evidence>
<evidence type="ECO:0000313" key="2">
    <source>
        <dbReference type="EMBL" id="KAG9063926.1"/>
    </source>
</evidence>
<keyword evidence="4" id="KW-1185">Reference proteome</keyword>
<protein>
    <submittedName>
        <fullName evidence="3">Uncharacterized protein</fullName>
    </submittedName>
</protein>
<evidence type="ECO:0000313" key="3">
    <source>
        <dbReference type="EMBL" id="KAG9063927.1"/>
    </source>
</evidence>
<proteinExistence type="predicted"/>
<dbReference type="EMBL" id="JAHRHY010000015">
    <property type="protein sequence ID" value="KAG9063927.1"/>
    <property type="molecule type" value="Genomic_DNA"/>
</dbReference>
<comment type="caution">
    <text evidence="3">The sequence shown here is derived from an EMBL/GenBank/DDBJ whole genome shotgun (WGS) entry which is preliminary data.</text>
</comment>
<dbReference type="Gene3D" id="3.80.10.10">
    <property type="entry name" value="Ribonuclease Inhibitor"/>
    <property type="match status" value="1"/>
</dbReference>
<sequence length="424" mass="47810">MSCLGNILRMTKRVKELMIQTRGMDSFDEVLQAIRTMERLQVLGLQFPHSQAPLPLSPLFECFSKLRELHLRGKWYGLHGQAGYTGLEADQEAEVADGGEEGEGAWQVKKLTVCRTDIGIAELCPILESILIEHVPQEYVQDELPTFQVIADCTTLKALGFCPLVDEADMANLETFMGSLATVEKLSGFPLWWSTQAEMLTTGQEQIPEAELEEEGEEDEEDDDADAGDDETEEIAGPFIVLSNFFAMPRLKELEVTVSALTLDQEERFASRLFFQRPMLERLLLPTEMHIPLESLLQADWVCTNLTELQLGIFPPEDEDEFDNMWRNFFLQIGRLTHITTLHITTTDLAKEQDCLAGLRHARNLKELTLLDEGMWTYDELRGVLAVTPALENLTLSPLSVHEHLKILGWMGALGKAHILANQP</sequence>